<dbReference type="InterPro" id="IPR001279">
    <property type="entry name" value="Metallo-B-lactamas"/>
</dbReference>
<feature type="transmembrane region" description="Helical" evidence="6">
    <location>
        <begin position="466"/>
        <end position="485"/>
    </location>
</feature>
<dbReference type="Gene3D" id="3.60.15.10">
    <property type="entry name" value="Ribonuclease Z/Hydroxyacylglutathione hydrolase-like"/>
    <property type="match status" value="1"/>
</dbReference>
<dbReference type="InterPro" id="IPR004477">
    <property type="entry name" value="ComEC_N"/>
</dbReference>
<gene>
    <name evidence="8" type="primary">comEC</name>
    <name evidence="8" type="ordered locus">SUB1244</name>
</gene>
<dbReference type="PANTHER" id="PTHR30619">
    <property type="entry name" value="DNA INTERNALIZATION/COMPETENCE PROTEIN COMEC/REC2"/>
    <property type="match status" value="1"/>
</dbReference>
<keyword evidence="4 6" id="KW-1133">Transmembrane helix</keyword>
<dbReference type="STRING" id="218495.SUB1244"/>
<keyword evidence="2" id="KW-1003">Cell membrane</keyword>
<reference evidence="9" key="1">
    <citation type="journal article" date="2009" name="BMC Genomics">
        <title>Evidence for niche adaptation in the genome of the bovine pathogen Streptococcus uberis.</title>
        <authorList>
            <person name="Ward P.N."/>
            <person name="Holden M.T.G."/>
            <person name="Leigh J.A."/>
            <person name="Lennard N."/>
            <person name="Bignell A."/>
            <person name="Barron A."/>
            <person name="Clark L."/>
            <person name="Quail M.A."/>
            <person name="Woodward J."/>
            <person name="Barrell B.G."/>
            <person name="Egan S.A."/>
            <person name="Field T.R."/>
            <person name="Maskell D."/>
            <person name="Kehoe M."/>
            <person name="Dowson C.G."/>
            <person name="Chanter N."/>
            <person name="Whatmore A.M."/>
            <person name="Bentley S.D."/>
            <person name="Parkhill J."/>
        </authorList>
    </citation>
    <scope>NUCLEOTIDE SEQUENCE [LARGE SCALE GENOMIC DNA]</scope>
    <source>
        <strain evidence="9">ATCC BAA-854 / 0140J</strain>
    </source>
</reference>
<evidence type="ECO:0000256" key="5">
    <source>
        <dbReference type="ARBA" id="ARBA00023136"/>
    </source>
</evidence>
<protein>
    <submittedName>
        <fullName evidence="8">Competence protein</fullName>
    </submittedName>
</protein>
<feature type="domain" description="Metallo-beta-lactamase" evidence="7">
    <location>
        <begin position="496"/>
        <end position="702"/>
    </location>
</feature>
<dbReference type="Pfam" id="PF03772">
    <property type="entry name" value="Competence"/>
    <property type="match status" value="1"/>
</dbReference>
<keyword evidence="9" id="KW-1185">Reference proteome</keyword>
<dbReference type="InterPro" id="IPR036866">
    <property type="entry name" value="RibonucZ/Hydroxyglut_hydro"/>
</dbReference>
<dbReference type="AlphaFoldDB" id="B9DUQ7"/>
<keyword evidence="3 6" id="KW-0812">Transmembrane</keyword>
<dbReference type="SUPFAM" id="SSF56281">
    <property type="entry name" value="Metallo-hydrolase/oxidoreductase"/>
    <property type="match status" value="1"/>
</dbReference>
<evidence type="ECO:0000256" key="3">
    <source>
        <dbReference type="ARBA" id="ARBA00022692"/>
    </source>
</evidence>
<feature type="transmembrane region" description="Helical" evidence="6">
    <location>
        <begin position="269"/>
        <end position="290"/>
    </location>
</feature>
<feature type="transmembrane region" description="Helical" evidence="6">
    <location>
        <begin position="311"/>
        <end position="344"/>
    </location>
</feature>
<evidence type="ECO:0000256" key="6">
    <source>
        <dbReference type="SAM" id="Phobius"/>
    </source>
</evidence>
<evidence type="ECO:0000256" key="1">
    <source>
        <dbReference type="ARBA" id="ARBA00004651"/>
    </source>
</evidence>
<feature type="transmembrane region" description="Helical" evidence="6">
    <location>
        <begin position="236"/>
        <end position="257"/>
    </location>
</feature>
<dbReference type="PANTHER" id="PTHR30619:SF1">
    <property type="entry name" value="RECOMBINATION PROTEIN 2"/>
    <property type="match status" value="1"/>
</dbReference>
<proteinExistence type="predicted"/>
<name>B9DUQ7_STRU0</name>
<evidence type="ECO:0000313" key="9">
    <source>
        <dbReference type="Proteomes" id="UP000000449"/>
    </source>
</evidence>
<dbReference type="GO" id="GO:0005886">
    <property type="term" value="C:plasma membrane"/>
    <property type="evidence" value="ECO:0007669"/>
    <property type="project" value="UniProtKB-SubCell"/>
</dbReference>
<dbReference type="NCBIfam" id="TIGR00361">
    <property type="entry name" value="ComEC_Rec2"/>
    <property type="match status" value="1"/>
</dbReference>
<feature type="transmembrane region" description="Helical" evidence="6">
    <location>
        <begin position="437"/>
        <end position="459"/>
    </location>
</feature>
<accession>B9DUQ7</accession>
<dbReference type="RefSeq" id="WP_012658719.1">
    <property type="nucleotide sequence ID" value="NC_012004.1"/>
</dbReference>
<dbReference type="EMBL" id="AM946015">
    <property type="protein sequence ID" value="CAR42715.1"/>
    <property type="molecule type" value="Genomic_DNA"/>
</dbReference>
<dbReference type="eggNOG" id="COG2333">
    <property type="taxonomic scope" value="Bacteria"/>
</dbReference>
<keyword evidence="5 6" id="KW-0472">Membrane</keyword>
<dbReference type="SMART" id="SM00849">
    <property type="entry name" value="Lactamase_B"/>
    <property type="match status" value="1"/>
</dbReference>
<feature type="transmembrane region" description="Helical" evidence="6">
    <location>
        <begin position="382"/>
        <end position="406"/>
    </location>
</feature>
<dbReference type="KEGG" id="sub:SUB1244"/>
<dbReference type="GO" id="GO:0030420">
    <property type="term" value="P:establishment of competence for transformation"/>
    <property type="evidence" value="ECO:0007669"/>
    <property type="project" value="InterPro"/>
</dbReference>
<evidence type="ECO:0000256" key="2">
    <source>
        <dbReference type="ARBA" id="ARBA00022475"/>
    </source>
</evidence>
<feature type="transmembrane region" description="Helical" evidence="6">
    <location>
        <begin position="356"/>
        <end position="375"/>
    </location>
</feature>
<dbReference type="InterPro" id="IPR004797">
    <property type="entry name" value="Competence_ComEC/Rec2"/>
</dbReference>
<evidence type="ECO:0000259" key="7">
    <source>
        <dbReference type="SMART" id="SM00849"/>
    </source>
</evidence>
<dbReference type="Pfam" id="PF00753">
    <property type="entry name" value="Lactamase_B"/>
    <property type="match status" value="1"/>
</dbReference>
<dbReference type="HOGENOM" id="CLU_010363_2_3_9"/>
<dbReference type="OrthoDB" id="9761531at2"/>
<comment type="subcellular location">
    <subcellularLocation>
        <location evidence="1">Cell membrane</location>
        <topology evidence="1">Multi-pass membrane protein</topology>
    </subcellularLocation>
</comment>
<dbReference type="Proteomes" id="UP000000449">
    <property type="component" value="Chromosome"/>
</dbReference>
<dbReference type="InterPro" id="IPR052159">
    <property type="entry name" value="Competence_DNA_uptake"/>
</dbReference>
<evidence type="ECO:0000256" key="4">
    <source>
        <dbReference type="ARBA" id="ARBA00022989"/>
    </source>
</evidence>
<organism evidence="8 9">
    <name type="scientific">Streptococcus uberis (strain ATCC BAA-854 / 0140J)</name>
    <dbReference type="NCBI Taxonomy" id="218495"/>
    <lineage>
        <taxon>Bacteria</taxon>
        <taxon>Bacillati</taxon>
        <taxon>Bacillota</taxon>
        <taxon>Bacilli</taxon>
        <taxon>Lactobacillales</taxon>
        <taxon>Streptococcaceae</taxon>
        <taxon>Streptococcus</taxon>
    </lineage>
</organism>
<dbReference type="CDD" id="cd07731">
    <property type="entry name" value="ComA-like_MBL-fold"/>
    <property type="match status" value="1"/>
</dbReference>
<dbReference type="InterPro" id="IPR035681">
    <property type="entry name" value="ComA-like_MBL"/>
</dbReference>
<dbReference type="NCBIfam" id="TIGR00360">
    <property type="entry name" value="ComEC_N-term"/>
    <property type="match status" value="1"/>
</dbReference>
<sequence>MTSLLTKFFPIPIPQFSLLCLLVFFAVHFPNKISVCLFLSALVVAFKHRALKRNVKLSCLLMLFASYVYFTKSYQECQFRQEPTRIESVILVPDSVVINGDSLSFKARKGKNHFQIFYQLKNKKEQDFFKKNNQLLQISGSIELKKAERKRYFNGFDYQDHLKNQGIYRIGRLKEIKSIGVRKAESFFDYLAIWRRYAIVRSQVQFPKPMSDYMTGLLFGYLDKSFSEMTEIYSQLGIIHLFALSGMQVSFFLNLFRKGLILSWIPRDFYPILELCFSIIYAGLTGYSISVLRSLLQRNLANMGLKGSTNLCLAFLLMFLISPFFPLTIGGVLSFVYAFLLTLIPSENTSGLKGKILGLFYLQLATIPFLILFFSTFHPVSIILTLIFSFLFDILILPLLTFIFLISPVLTGYHLNSLFQMLEKIMVNVVELFPHPIIFGQPPILVFLSLIFIVALIMAFANRKTYLLSFLIIYFFLLKTISIPFENEISIVDVGQGDSILLRDKTNKTLLIDVGGTVAFQGKEDWQKRSSNANAERTLIPYLKSRGIKEIDQLLLTHIDTDHVGDLEVVAKSFKIKEILVSEGSLTNSNFVHRLSKLGNPVTVLKVGNSIDIMNGKLYLIYPWKKGDGRNNDSLVLYGKLLNKSFLFTGDLEKEGEDAILKRYPSMKTDYLKVGHHGSKGSSSNDFLKVLKPKVAFISAGKDNRFHHPHKETLDRLIENHVEILRTDQEGTLRLTGTHQWRLERTHPNLDK</sequence>
<dbReference type="eggNOG" id="COG0658">
    <property type="taxonomic scope" value="Bacteria"/>
</dbReference>
<evidence type="ECO:0000313" key="8">
    <source>
        <dbReference type="EMBL" id="CAR42715.1"/>
    </source>
</evidence>